<evidence type="ECO:0000256" key="10">
    <source>
        <dbReference type="ARBA" id="ARBA00022842"/>
    </source>
</evidence>
<evidence type="ECO:0000313" key="14">
    <source>
        <dbReference type="EMBL" id="PWA43617.1"/>
    </source>
</evidence>
<dbReference type="STRING" id="35608.A0A2U1L3P3"/>
<evidence type="ECO:0000259" key="13">
    <source>
        <dbReference type="Pfam" id="PF00224"/>
    </source>
</evidence>
<evidence type="ECO:0000256" key="7">
    <source>
        <dbReference type="ARBA" id="ARBA00022741"/>
    </source>
</evidence>
<evidence type="ECO:0000313" key="15">
    <source>
        <dbReference type="Proteomes" id="UP000245207"/>
    </source>
</evidence>
<keyword evidence="15" id="KW-1185">Reference proteome</keyword>
<dbReference type="GO" id="GO:0016301">
    <property type="term" value="F:kinase activity"/>
    <property type="evidence" value="ECO:0007669"/>
    <property type="project" value="UniProtKB-KW"/>
</dbReference>
<comment type="similarity">
    <text evidence="3">Belongs to the pyruvate kinase family.</text>
</comment>
<dbReference type="GO" id="GO:0004743">
    <property type="term" value="F:pyruvate kinase activity"/>
    <property type="evidence" value="ECO:0007669"/>
    <property type="project" value="UniProtKB-EC"/>
</dbReference>
<comment type="caution">
    <text evidence="14">The sequence shown here is derived from an EMBL/GenBank/DDBJ whole genome shotgun (WGS) entry which is preliminary data.</text>
</comment>
<dbReference type="AlphaFoldDB" id="A0A2U1L3P3"/>
<dbReference type="Gene3D" id="3.20.20.60">
    <property type="entry name" value="Phosphoenolpyruvate-binding domains"/>
    <property type="match status" value="1"/>
</dbReference>
<dbReference type="UniPathway" id="UPA00109">
    <property type="reaction ID" value="UER00188"/>
</dbReference>
<evidence type="ECO:0000256" key="1">
    <source>
        <dbReference type="ARBA" id="ARBA00001958"/>
    </source>
</evidence>
<evidence type="ECO:0000256" key="9">
    <source>
        <dbReference type="ARBA" id="ARBA00022840"/>
    </source>
</evidence>
<dbReference type="InterPro" id="IPR015813">
    <property type="entry name" value="Pyrv/PenolPyrv_kinase-like_dom"/>
</dbReference>
<name>A0A2U1L3P3_ARTAN</name>
<evidence type="ECO:0000256" key="8">
    <source>
        <dbReference type="ARBA" id="ARBA00022777"/>
    </source>
</evidence>
<keyword evidence="9" id="KW-0067">ATP-binding</keyword>
<keyword evidence="5" id="KW-0808">Transferase</keyword>
<evidence type="ECO:0000256" key="3">
    <source>
        <dbReference type="ARBA" id="ARBA00008663"/>
    </source>
</evidence>
<dbReference type="OrthoDB" id="1713624at2759"/>
<dbReference type="InterPro" id="IPR015806">
    <property type="entry name" value="Pyrv_Knase_insert_dom_sf"/>
</dbReference>
<keyword evidence="7" id="KW-0547">Nucleotide-binding</keyword>
<dbReference type="InterPro" id="IPR040442">
    <property type="entry name" value="Pyrv_kinase-like_dom_sf"/>
</dbReference>
<evidence type="ECO:0000256" key="12">
    <source>
        <dbReference type="ARBA" id="ARBA00023317"/>
    </source>
</evidence>
<dbReference type="GO" id="GO:0005524">
    <property type="term" value="F:ATP binding"/>
    <property type="evidence" value="ECO:0007669"/>
    <property type="project" value="UniProtKB-KW"/>
</dbReference>
<evidence type="ECO:0000256" key="6">
    <source>
        <dbReference type="ARBA" id="ARBA00022723"/>
    </source>
</evidence>
<dbReference type="Proteomes" id="UP000245207">
    <property type="component" value="Unassembled WGS sequence"/>
</dbReference>
<dbReference type="InterPro" id="IPR015793">
    <property type="entry name" value="Pyrv_Knase_brl"/>
</dbReference>
<accession>A0A2U1L3P3</accession>
<evidence type="ECO:0000256" key="11">
    <source>
        <dbReference type="ARBA" id="ARBA00023152"/>
    </source>
</evidence>
<dbReference type="EMBL" id="PKPP01011733">
    <property type="protein sequence ID" value="PWA43617.1"/>
    <property type="molecule type" value="Genomic_DNA"/>
</dbReference>
<dbReference type="Pfam" id="PF00224">
    <property type="entry name" value="PK"/>
    <property type="match status" value="1"/>
</dbReference>
<dbReference type="GO" id="GO:0030955">
    <property type="term" value="F:potassium ion binding"/>
    <property type="evidence" value="ECO:0007669"/>
    <property type="project" value="InterPro"/>
</dbReference>
<comment type="cofactor">
    <cofactor evidence="1">
        <name>K(+)</name>
        <dbReference type="ChEBI" id="CHEBI:29103"/>
    </cofactor>
</comment>
<dbReference type="Gene3D" id="2.40.33.10">
    <property type="entry name" value="PK beta-barrel domain-like"/>
    <property type="match status" value="1"/>
</dbReference>
<evidence type="ECO:0000256" key="2">
    <source>
        <dbReference type="ARBA" id="ARBA00004997"/>
    </source>
</evidence>
<keyword evidence="8 14" id="KW-0418">Kinase</keyword>
<dbReference type="EC" id="2.7.1.40" evidence="4"/>
<dbReference type="PANTHER" id="PTHR11817">
    <property type="entry name" value="PYRUVATE KINASE"/>
    <property type="match status" value="1"/>
</dbReference>
<protein>
    <recommendedName>
        <fullName evidence="4">pyruvate kinase</fullName>
        <ecNumber evidence="4">2.7.1.40</ecNumber>
    </recommendedName>
</protein>
<feature type="domain" description="Pyruvate kinase barrel" evidence="13">
    <location>
        <begin position="23"/>
        <end position="107"/>
    </location>
</feature>
<evidence type="ECO:0000256" key="5">
    <source>
        <dbReference type="ARBA" id="ARBA00022679"/>
    </source>
</evidence>
<dbReference type="SUPFAM" id="SSF51621">
    <property type="entry name" value="Phosphoenolpyruvate/pyruvate domain"/>
    <property type="match status" value="1"/>
</dbReference>
<comment type="pathway">
    <text evidence="2">Carbohydrate degradation; glycolysis; pyruvate from D-glyceraldehyde 3-phosphate: step 5/5.</text>
</comment>
<gene>
    <name evidence="14" type="ORF">CTI12_AA533960</name>
</gene>
<evidence type="ECO:0000256" key="4">
    <source>
        <dbReference type="ARBA" id="ARBA00012142"/>
    </source>
</evidence>
<organism evidence="14 15">
    <name type="scientific">Artemisia annua</name>
    <name type="common">Sweet wormwood</name>
    <dbReference type="NCBI Taxonomy" id="35608"/>
    <lineage>
        <taxon>Eukaryota</taxon>
        <taxon>Viridiplantae</taxon>
        <taxon>Streptophyta</taxon>
        <taxon>Embryophyta</taxon>
        <taxon>Tracheophyta</taxon>
        <taxon>Spermatophyta</taxon>
        <taxon>Magnoliopsida</taxon>
        <taxon>eudicotyledons</taxon>
        <taxon>Gunneridae</taxon>
        <taxon>Pentapetalae</taxon>
        <taxon>asterids</taxon>
        <taxon>campanulids</taxon>
        <taxon>Asterales</taxon>
        <taxon>Asteraceae</taxon>
        <taxon>Asteroideae</taxon>
        <taxon>Anthemideae</taxon>
        <taxon>Artemisiinae</taxon>
        <taxon>Artemisia</taxon>
    </lineage>
</organism>
<sequence length="122" mass="13838">MHGKSGDTIFLGQYLFTGSETTSVWLEVKEVKGNDVVCLIKNSDVLAETLYTLHASQIHIDLPTLNDKDKEVISTWGVKNNVDFLSLSHTRSGQDYLEVKVLVEKQYFESQYLPLKLVHHSN</sequence>
<proteinExistence type="inferred from homology"/>
<keyword evidence="6" id="KW-0479">Metal-binding</keyword>
<dbReference type="GO" id="GO:0000287">
    <property type="term" value="F:magnesium ion binding"/>
    <property type="evidence" value="ECO:0007669"/>
    <property type="project" value="InterPro"/>
</dbReference>
<keyword evidence="12 14" id="KW-0670">Pyruvate</keyword>
<keyword evidence="10" id="KW-0460">Magnesium</keyword>
<keyword evidence="11" id="KW-0324">Glycolysis</keyword>
<dbReference type="InterPro" id="IPR001697">
    <property type="entry name" value="Pyr_Knase"/>
</dbReference>
<reference evidence="14 15" key="1">
    <citation type="journal article" date="2018" name="Mol. Plant">
        <title>The genome of Artemisia annua provides insight into the evolution of Asteraceae family and artemisinin biosynthesis.</title>
        <authorList>
            <person name="Shen Q."/>
            <person name="Zhang L."/>
            <person name="Liao Z."/>
            <person name="Wang S."/>
            <person name="Yan T."/>
            <person name="Shi P."/>
            <person name="Liu M."/>
            <person name="Fu X."/>
            <person name="Pan Q."/>
            <person name="Wang Y."/>
            <person name="Lv Z."/>
            <person name="Lu X."/>
            <person name="Zhang F."/>
            <person name="Jiang W."/>
            <person name="Ma Y."/>
            <person name="Chen M."/>
            <person name="Hao X."/>
            <person name="Li L."/>
            <person name="Tang Y."/>
            <person name="Lv G."/>
            <person name="Zhou Y."/>
            <person name="Sun X."/>
            <person name="Brodelius P.E."/>
            <person name="Rose J.K.C."/>
            <person name="Tang K."/>
        </authorList>
    </citation>
    <scope>NUCLEOTIDE SEQUENCE [LARGE SCALE GENOMIC DNA]</scope>
    <source>
        <strain evidence="15">cv. Huhao1</strain>
        <tissue evidence="14">Leaf</tissue>
    </source>
</reference>